<name>A0A6H0KNB7_9BACE</name>
<accession>A0A6H0KNB7</accession>
<organism evidence="1 2">
    <name type="scientific">Bacteroides faecium</name>
    <dbReference type="NCBI Taxonomy" id="2715212"/>
    <lineage>
        <taxon>Bacteria</taxon>
        <taxon>Pseudomonadati</taxon>
        <taxon>Bacteroidota</taxon>
        <taxon>Bacteroidia</taxon>
        <taxon>Bacteroidales</taxon>
        <taxon>Bacteroidaceae</taxon>
        <taxon>Bacteroides</taxon>
    </lineage>
</organism>
<dbReference type="Proteomes" id="UP000501780">
    <property type="component" value="Chromosome"/>
</dbReference>
<dbReference type="EMBL" id="CP050831">
    <property type="protein sequence ID" value="QIU94872.1"/>
    <property type="molecule type" value="Genomic_DNA"/>
</dbReference>
<dbReference type="PROSITE" id="PS51257">
    <property type="entry name" value="PROKAR_LIPOPROTEIN"/>
    <property type="match status" value="1"/>
</dbReference>
<reference evidence="1 2" key="1">
    <citation type="submission" date="2020-03" db="EMBL/GenBank/DDBJ databases">
        <title>Genomic analysis of Bacteroides faecium CBA7301.</title>
        <authorList>
            <person name="Kim J."/>
            <person name="Roh S.W."/>
        </authorList>
    </citation>
    <scope>NUCLEOTIDE SEQUENCE [LARGE SCALE GENOMIC DNA]</scope>
    <source>
        <strain evidence="1 2">CBA7301</strain>
    </source>
</reference>
<keyword evidence="2" id="KW-1185">Reference proteome</keyword>
<sequence length="1031" mass="112152">MIRIYSIYNRMLCGILLLIVICGMGMSCTDDYFSENTRGSVRMATLDVRLPKADAGSDSEVTSARFIAFEAGGAGISGVLQVNSDITPTGARIQIPVGKSNVYVVANAPDSLKLDEISSESQLKEKIAAWEAVKKLPHIMVGSYLNVSISASGVQDNAGNTITVGNNLKRLVARLTVNLQYQSLGGDELVIDEITVGNRASYSPLLPAAFSGNTYVSSDADKATSLTATGTTDGLTTYQPIEFYLSEYLVNEAHKSNSTCLYIHAHTAGKEDEPLTFPVYIGDWFGKGITYEDFKNADTPAALVGVEGLSVTRNKHYTLTCKLKGAERTEIGLTTNVVEWTVVDINGNINTPFLNVDRTDVMVSAISGGTPVYYTSSVPRDSIEIDIVDNPDNRFTAVINANDPGKIYFIHQVEGVKRITTSSGAPITGKAIVTAKDGNAKIKKEITLGVFNPISKFFLRSSGVNYDYGSVTPITDINSAAKMDWRTAMGYTNPYTGVNSTLKGVNPNQTLMKGALPNTYTGCADYWEVSKDDRQKGRGCWRLPYSGEIKRLVSLINSLEELPSMGYDQIKFVGSERLWSSTETSEGFAYFGWPAYPYFEAMTKSINYAVRCVRDIDNSDTSGGASYLNVSHNTYEIAPMTYRQVPGIVPIYYESDGEVSISLLDENGQDISNMGTGMPFIGFSAASEDVLFGTSEPQIAFPNKDYVGMKKAYFCLHSTVKAASEYMTSLGDMQGPMMSEMRKHKYSLVFRSGNLSKTVPISVVSPLATQNLSQDLSLIDAMGISSVYSGYDYIQDKIFNKSQVLTDVAINMPVPDRFDSGCANYYEGSPTDYTTGKGNWFIAPSVLTIGGAYSANAARWGLSAMSTYQFLNKVYGDGLNFISGDIGTNVSFWSTREATSYKLSQHGVMNFFTGAVSYPLKTSKYRVRCERRLNADILSLSNQSITLSKGETAEVIYYTSTGKIATSVLPVSGRDSAFTTTTTTTTTTTSRIIITCSADAASGSESNLLVHTEGGKSTRSRTYKIIKLKVK</sequence>
<dbReference type="AlphaFoldDB" id="A0A6H0KNB7"/>
<proteinExistence type="predicted"/>
<dbReference type="RefSeq" id="WP_167963171.1">
    <property type="nucleotide sequence ID" value="NZ_CP050831.1"/>
</dbReference>
<evidence type="ECO:0000313" key="1">
    <source>
        <dbReference type="EMBL" id="QIU94872.1"/>
    </source>
</evidence>
<dbReference type="KEGG" id="bfc:BacF7301_12270"/>
<gene>
    <name evidence="1" type="ORF">BacF7301_12270</name>
</gene>
<evidence type="ECO:0000313" key="2">
    <source>
        <dbReference type="Proteomes" id="UP000501780"/>
    </source>
</evidence>
<protein>
    <submittedName>
        <fullName evidence="1">DUF1566 domain-containing protein</fullName>
    </submittedName>
</protein>